<feature type="domain" description="DUF4139" evidence="2">
    <location>
        <begin position="171"/>
        <end position="442"/>
    </location>
</feature>
<feature type="signal peptide" evidence="1">
    <location>
        <begin position="1"/>
        <end position="18"/>
    </location>
</feature>
<evidence type="ECO:0000313" key="3">
    <source>
        <dbReference type="EMBL" id="MDT0619768.1"/>
    </source>
</evidence>
<dbReference type="EMBL" id="JAVRHY010000020">
    <property type="protein sequence ID" value="MDT0619768.1"/>
    <property type="molecule type" value="Genomic_DNA"/>
</dbReference>
<dbReference type="Pfam" id="PF13598">
    <property type="entry name" value="DUF4139"/>
    <property type="match status" value="1"/>
</dbReference>
<keyword evidence="4" id="KW-1185">Reference proteome</keyword>
<sequence>MRMLMMLAGTALISAAWADNGGGQALTLYQSGAALVADTQDLPLDKGRQTLTLANLPDRIRPETFWLAGDGIELLGSRYRDGGDDRAAMLAALVGQTVTLRRADGSGGDVTREATLLSADGVPMVRVDDRVEWLDAESPWRLALSSVPDTALPAGALQLDIRADQSGRQPLEMLYQVDGMSWRTEYVASLDENAEQLTLRAQAVISNNAGTDWRQAQLALIAGDVARQGGQPKAMMMRSEAASAADGMQAEQAADYYRYELDQPVTLADGEQRSVLLMPEQRIEVEREYRFDHGWQYLDSNRQRAHAGIRVAFDNTLGQPMPAGTIRVYGDGTTPLLIGEAGIGNTPVGAPVELALGRAFDITAERTTTDTQRDGQAREIERELVIENARSEPVTVRVVESMPGDWTMLSASADHEKVDAQRAAWSLEVPAEGETRLTYRVRYR</sequence>
<dbReference type="PANTHER" id="PTHR38075">
    <property type="entry name" value="DUF4139 DOMAIN-CONTAINING PROTEIN"/>
    <property type="match status" value="1"/>
</dbReference>
<organism evidence="3 4">
    <name type="scientific">Spectribacter acetivorans</name>
    <dbReference type="NCBI Taxonomy" id="3075603"/>
    <lineage>
        <taxon>Bacteria</taxon>
        <taxon>Pseudomonadati</taxon>
        <taxon>Pseudomonadota</taxon>
        <taxon>Gammaproteobacteria</taxon>
        <taxon>Salinisphaerales</taxon>
        <taxon>Salinisphaeraceae</taxon>
        <taxon>Spectribacter</taxon>
    </lineage>
</organism>
<comment type="caution">
    <text evidence="3">The sequence shown here is derived from an EMBL/GenBank/DDBJ whole genome shotgun (WGS) entry which is preliminary data.</text>
</comment>
<dbReference type="PANTHER" id="PTHR38075:SF1">
    <property type="entry name" value="DUF4139 DOMAIN-CONTAINING PROTEIN"/>
    <property type="match status" value="1"/>
</dbReference>
<dbReference type="Proteomes" id="UP001259982">
    <property type="component" value="Unassembled WGS sequence"/>
</dbReference>
<gene>
    <name evidence="3" type="ORF">RM531_14920</name>
</gene>
<dbReference type="InterPro" id="IPR037291">
    <property type="entry name" value="DUF4139"/>
</dbReference>
<dbReference type="RefSeq" id="WP_311660412.1">
    <property type="nucleotide sequence ID" value="NZ_JAVRHY010000020.1"/>
</dbReference>
<accession>A0ABU3BDV2</accession>
<feature type="chain" id="PRO_5047375948" evidence="1">
    <location>
        <begin position="19"/>
        <end position="444"/>
    </location>
</feature>
<reference evidence="3 4" key="1">
    <citation type="submission" date="2023-09" db="EMBL/GenBank/DDBJ databases">
        <authorList>
            <person name="Rey-Velasco X."/>
        </authorList>
    </citation>
    <scope>NUCLEOTIDE SEQUENCE [LARGE SCALE GENOMIC DNA]</scope>
    <source>
        <strain evidence="3 4">P385</strain>
    </source>
</reference>
<evidence type="ECO:0000313" key="4">
    <source>
        <dbReference type="Proteomes" id="UP001259982"/>
    </source>
</evidence>
<protein>
    <submittedName>
        <fullName evidence="3">DUF4139 domain-containing protein</fullName>
    </submittedName>
</protein>
<evidence type="ECO:0000259" key="2">
    <source>
        <dbReference type="Pfam" id="PF13598"/>
    </source>
</evidence>
<keyword evidence="1" id="KW-0732">Signal</keyword>
<proteinExistence type="predicted"/>
<evidence type="ECO:0000256" key="1">
    <source>
        <dbReference type="SAM" id="SignalP"/>
    </source>
</evidence>
<name>A0ABU3BDV2_9GAMM</name>